<dbReference type="AlphaFoldDB" id="S0G5E9"/>
<dbReference type="PATRIC" id="fig|1286635.3.peg.2815"/>
<organism evidence="1 2">
    <name type="scientific">Desulfotignum phosphitoxidans DSM 13687</name>
    <dbReference type="NCBI Taxonomy" id="1286635"/>
    <lineage>
        <taxon>Bacteria</taxon>
        <taxon>Pseudomonadati</taxon>
        <taxon>Thermodesulfobacteriota</taxon>
        <taxon>Desulfobacteria</taxon>
        <taxon>Desulfobacterales</taxon>
        <taxon>Desulfobacteraceae</taxon>
        <taxon>Desulfotignum</taxon>
    </lineage>
</organism>
<proteinExistence type="predicted"/>
<dbReference type="RefSeq" id="WP_006966555.1">
    <property type="nucleotide sequence ID" value="NZ_APJX01000005.1"/>
</dbReference>
<dbReference type="Gene3D" id="2.160.10.10">
    <property type="entry name" value="Hexapeptide repeat proteins"/>
    <property type="match status" value="1"/>
</dbReference>
<comment type="caution">
    <text evidence="1">The sequence shown here is derived from an EMBL/GenBank/DDBJ whole genome shotgun (WGS) entry which is preliminary data.</text>
</comment>
<dbReference type="SUPFAM" id="SSF51161">
    <property type="entry name" value="Trimeric LpxA-like enzymes"/>
    <property type="match status" value="1"/>
</dbReference>
<dbReference type="Proteomes" id="UP000014216">
    <property type="component" value="Unassembled WGS sequence"/>
</dbReference>
<dbReference type="EC" id="2.3.1.-" evidence="1"/>
<protein>
    <submittedName>
        <fullName evidence="1">N-acetylglucosamine-1-phosphate uridyltransferase GlmU</fullName>
        <ecNumber evidence="1">2.3.1.-</ecNumber>
    </submittedName>
</protein>
<dbReference type="InterPro" id="IPR011004">
    <property type="entry name" value="Trimer_LpxA-like_sf"/>
</dbReference>
<accession>S0G5E9</accession>
<dbReference type="OrthoDB" id="9783357at2"/>
<evidence type="ECO:0000313" key="1">
    <source>
        <dbReference type="EMBL" id="EMS79411.1"/>
    </source>
</evidence>
<name>S0G5E9_9BACT</name>
<gene>
    <name evidence="1" type="primary">glmU</name>
    <name evidence="1" type="ORF">Dpo_5c03380</name>
</gene>
<keyword evidence="2" id="KW-1185">Reference proteome</keyword>
<reference evidence="1 2" key="1">
    <citation type="journal article" date="2013" name="Genome Announc.">
        <title>Draft Genome Sequence of Desulfotignum phosphitoxidans DSM 13687 Strain FiPS-3.</title>
        <authorList>
            <person name="Poehlein A."/>
            <person name="Daniel R."/>
            <person name="Simeonova D.D."/>
        </authorList>
    </citation>
    <scope>NUCLEOTIDE SEQUENCE [LARGE SCALE GENOMIC DNA]</scope>
    <source>
        <strain evidence="1 2">DSM 13687</strain>
    </source>
</reference>
<keyword evidence="1" id="KW-0012">Acyltransferase</keyword>
<evidence type="ECO:0000313" key="2">
    <source>
        <dbReference type="Proteomes" id="UP000014216"/>
    </source>
</evidence>
<dbReference type="GO" id="GO:0016746">
    <property type="term" value="F:acyltransferase activity"/>
    <property type="evidence" value="ECO:0007669"/>
    <property type="project" value="UniProtKB-KW"/>
</dbReference>
<sequence>MKSNHEPIKEKLRAKGVVMPNPESVYVADDVDIDRISGNDITVFPGCRITGSRTLILPGTRIGYEAPVTLENCLVGKNVRLNGGFFQEAVFLGDNVFGSNAHVRTGTILEEQACAAHAVGLKQTLLFPFVTLGSLINFCDCFMAGGTSRKNHSEVGSSFVHFNYTPNQDKATPSMMGNVHQGVMLDQPPVFLGGQGGLVGPVRIGFGCLTGAGSIVRKDEERPNWMILAGNTRSVSLPRRSGVHPGAVRIFNHNIKYLAGLAALHAWYVHVRPVFARDPLSRELISGLQKTLVQSMGERIRQLEKFCDTLKTSRPHDRILATMETVGQYIDQVLDSPKLSASGETLVSWLNNQITQHDTDYITAIQSLPREIKTQGSHWLLNIETTLLDLLTV</sequence>
<dbReference type="EMBL" id="APJX01000005">
    <property type="protein sequence ID" value="EMS79411.1"/>
    <property type="molecule type" value="Genomic_DNA"/>
</dbReference>
<keyword evidence="1" id="KW-0808">Transferase</keyword>